<dbReference type="PANTHER" id="PTHR47506:SF7">
    <property type="entry name" value="TRANSCRIPTIONAL REGULATORY PROTEIN"/>
    <property type="match status" value="1"/>
</dbReference>
<evidence type="ECO:0000313" key="5">
    <source>
        <dbReference type="EMBL" id="PWK33893.1"/>
    </source>
</evidence>
<dbReference type="InterPro" id="IPR023772">
    <property type="entry name" value="DNA-bd_HTH_TetR-type_CS"/>
</dbReference>
<dbReference type="OrthoDB" id="9798857at2"/>
<organism evidence="5 6">
    <name type="scientific">Cupriavidus plantarum</name>
    <dbReference type="NCBI Taxonomy" id="942865"/>
    <lineage>
        <taxon>Bacteria</taxon>
        <taxon>Pseudomonadati</taxon>
        <taxon>Pseudomonadota</taxon>
        <taxon>Betaproteobacteria</taxon>
        <taxon>Burkholderiales</taxon>
        <taxon>Burkholderiaceae</taxon>
        <taxon>Cupriavidus</taxon>
    </lineage>
</organism>
<keyword evidence="2" id="KW-0805">Transcription regulation</keyword>
<keyword evidence="4" id="KW-0804">Transcription</keyword>
<evidence type="ECO:0000256" key="2">
    <source>
        <dbReference type="ARBA" id="ARBA00023015"/>
    </source>
</evidence>
<dbReference type="Gene3D" id="1.10.357.10">
    <property type="entry name" value="Tetracycline Repressor, domain 2"/>
    <property type="match status" value="1"/>
</dbReference>
<dbReference type="PROSITE" id="PS01081">
    <property type="entry name" value="HTH_TETR_1"/>
    <property type="match status" value="1"/>
</dbReference>
<proteinExistence type="predicted"/>
<evidence type="ECO:0000256" key="3">
    <source>
        <dbReference type="ARBA" id="ARBA00023125"/>
    </source>
</evidence>
<evidence type="ECO:0000313" key="6">
    <source>
        <dbReference type="Proteomes" id="UP000245754"/>
    </source>
</evidence>
<dbReference type="InterPro" id="IPR001647">
    <property type="entry name" value="HTH_TetR"/>
</dbReference>
<reference evidence="5 6" key="1">
    <citation type="submission" date="2018-05" db="EMBL/GenBank/DDBJ databases">
        <title>Genomic Encyclopedia of Type Strains, Phase IV (KMG-V): Genome sequencing to study the core and pangenomes of soil and plant-associated prokaryotes.</title>
        <authorList>
            <person name="Whitman W."/>
        </authorList>
    </citation>
    <scope>NUCLEOTIDE SEQUENCE [LARGE SCALE GENOMIC DNA]</scope>
    <source>
        <strain evidence="5 6">SLV-132</strain>
    </source>
</reference>
<dbReference type="RefSeq" id="WP_109583974.1">
    <property type="nucleotide sequence ID" value="NZ_CAJPUX010000005.1"/>
</dbReference>
<dbReference type="InterPro" id="IPR009057">
    <property type="entry name" value="Homeodomain-like_sf"/>
</dbReference>
<comment type="caution">
    <text evidence="5">The sequence shown here is derived from an EMBL/GenBank/DDBJ whole genome shotgun (WGS) entry which is preliminary data.</text>
</comment>
<dbReference type="Pfam" id="PF00440">
    <property type="entry name" value="TetR_N"/>
    <property type="match status" value="1"/>
</dbReference>
<accession>A0A316ESC8</accession>
<name>A0A316ESC8_9BURK</name>
<evidence type="ECO:0000256" key="4">
    <source>
        <dbReference type="ARBA" id="ARBA00023163"/>
    </source>
</evidence>
<dbReference type="InterPro" id="IPR036271">
    <property type="entry name" value="Tet_transcr_reg_TetR-rel_C_sf"/>
</dbReference>
<evidence type="ECO:0000256" key="1">
    <source>
        <dbReference type="ARBA" id="ARBA00022491"/>
    </source>
</evidence>
<dbReference type="SUPFAM" id="SSF48498">
    <property type="entry name" value="Tetracyclin repressor-like, C-terminal domain"/>
    <property type="match status" value="1"/>
</dbReference>
<dbReference type="Proteomes" id="UP000245754">
    <property type="component" value="Unassembled WGS sequence"/>
</dbReference>
<dbReference type="EMBL" id="QGGT01000003">
    <property type="protein sequence ID" value="PWK33893.1"/>
    <property type="molecule type" value="Genomic_DNA"/>
</dbReference>
<dbReference type="GeneID" id="98342887"/>
<dbReference type="AlphaFoldDB" id="A0A316ESC8"/>
<keyword evidence="3" id="KW-0238">DNA-binding</keyword>
<dbReference type="PROSITE" id="PS50977">
    <property type="entry name" value="HTH_TETR_2"/>
    <property type="match status" value="1"/>
</dbReference>
<dbReference type="GO" id="GO:0003677">
    <property type="term" value="F:DNA binding"/>
    <property type="evidence" value="ECO:0007669"/>
    <property type="project" value="UniProtKB-UniRule"/>
</dbReference>
<dbReference type="PANTHER" id="PTHR47506">
    <property type="entry name" value="TRANSCRIPTIONAL REGULATORY PROTEIN"/>
    <property type="match status" value="1"/>
</dbReference>
<keyword evidence="1" id="KW-0678">Repressor</keyword>
<dbReference type="SUPFAM" id="SSF46689">
    <property type="entry name" value="Homeodomain-like"/>
    <property type="match status" value="1"/>
</dbReference>
<gene>
    <name evidence="5" type="ORF">C7419_103212</name>
</gene>
<protein>
    <submittedName>
        <fullName evidence="5">TetR family transcriptional regulator</fullName>
    </submittedName>
</protein>
<dbReference type="Gene3D" id="1.10.10.60">
    <property type="entry name" value="Homeodomain-like"/>
    <property type="match status" value="1"/>
</dbReference>
<sequence>MARASRAVADQHKIDIERSSSRLFKEYGLHGVTVAQVMADAGLTHGGFYGHFRSKDELAAIACARAFAESGERWSRRIAEANGDGREARRRLMDPYLTQNHRDHAADGCTAAALTGDVAREPADKPIRDVYVAGVREMVDAWRGTLPNPDSPEANDTALAQIALLIGTMAIARASRGDPLSDAIIEAARRQLLQP</sequence>
<keyword evidence="6" id="KW-1185">Reference proteome</keyword>
<dbReference type="PRINTS" id="PR00455">
    <property type="entry name" value="HTHTETR"/>
</dbReference>